<dbReference type="Gene3D" id="2.130.10.10">
    <property type="entry name" value="YVTN repeat-like/Quinoprotein amine dehydrogenase"/>
    <property type="match status" value="2"/>
</dbReference>
<feature type="repeat" description="WD" evidence="3">
    <location>
        <begin position="889"/>
        <end position="931"/>
    </location>
</feature>
<keyword evidence="2" id="KW-0677">Repeat</keyword>
<accession>A0ABP6Y3R7</accession>
<dbReference type="InterPro" id="IPR000719">
    <property type="entry name" value="Prot_kinase_dom"/>
</dbReference>
<dbReference type="InterPro" id="IPR001680">
    <property type="entry name" value="WD40_rpt"/>
</dbReference>
<dbReference type="InterPro" id="IPR011009">
    <property type="entry name" value="Kinase-like_dom_sf"/>
</dbReference>
<dbReference type="PROSITE" id="PS50082">
    <property type="entry name" value="WD_REPEATS_2"/>
    <property type="match status" value="5"/>
</dbReference>
<dbReference type="PROSITE" id="PS00108">
    <property type="entry name" value="PROTEIN_KINASE_ST"/>
    <property type="match status" value="1"/>
</dbReference>
<dbReference type="SMART" id="SM00320">
    <property type="entry name" value="WD40"/>
    <property type="match status" value="7"/>
</dbReference>
<dbReference type="EMBL" id="BAABDQ010000016">
    <property type="protein sequence ID" value="GAA3576503.1"/>
    <property type="molecule type" value="Genomic_DNA"/>
</dbReference>
<dbReference type="Gene3D" id="3.30.200.20">
    <property type="entry name" value="Phosphorylase Kinase, domain 1"/>
    <property type="match status" value="1"/>
</dbReference>
<dbReference type="Pfam" id="PF00069">
    <property type="entry name" value="Pkinase"/>
    <property type="match status" value="1"/>
</dbReference>
<evidence type="ECO:0000259" key="5">
    <source>
        <dbReference type="PROSITE" id="PS50011"/>
    </source>
</evidence>
<name>A0ABP6Y3R7_9ACTN</name>
<dbReference type="PROSITE" id="PS50294">
    <property type="entry name" value="WD_REPEATS_REGION"/>
    <property type="match status" value="5"/>
</dbReference>
<dbReference type="PANTHER" id="PTHR22847">
    <property type="entry name" value="WD40 REPEAT PROTEIN"/>
    <property type="match status" value="1"/>
</dbReference>
<dbReference type="CDD" id="cd00200">
    <property type="entry name" value="WD40"/>
    <property type="match status" value="1"/>
</dbReference>
<dbReference type="InterPro" id="IPR008271">
    <property type="entry name" value="Ser/Thr_kinase_AS"/>
</dbReference>
<feature type="compositionally biased region" description="Low complexity" evidence="4">
    <location>
        <begin position="321"/>
        <end position="341"/>
    </location>
</feature>
<proteinExistence type="predicted"/>
<feature type="compositionally biased region" description="Basic and acidic residues" evidence="4">
    <location>
        <begin position="493"/>
        <end position="507"/>
    </location>
</feature>
<feature type="repeat" description="WD" evidence="3">
    <location>
        <begin position="844"/>
        <end position="887"/>
    </location>
</feature>
<feature type="repeat" description="WD" evidence="3">
    <location>
        <begin position="667"/>
        <end position="704"/>
    </location>
</feature>
<evidence type="ECO:0000256" key="4">
    <source>
        <dbReference type="SAM" id="MobiDB-lite"/>
    </source>
</evidence>
<dbReference type="InterPro" id="IPR036322">
    <property type="entry name" value="WD40_repeat_dom_sf"/>
</dbReference>
<feature type="compositionally biased region" description="Pro residues" evidence="4">
    <location>
        <begin position="394"/>
        <end position="418"/>
    </location>
</feature>
<feature type="compositionally biased region" description="Low complexity" evidence="4">
    <location>
        <begin position="576"/>
        <end position="608"/>
    </location>
</feature>
<protein>
    <recommendedName>
        <fullName evidence="5">Protein kinase domain-containing protein</fullName>
    </recommendedName>
</protein>
<keyword evidence="7" id="KW-1185">Reference proteome</keyword>
<dbReference type="PANTHER" id="PTHR22847:SF637">
    <property type="entry name" value="WD REPEAT DOMAIN 5B"/>
    <property type="match status" value="1"/>
</dbReference>
<feature type="repeat" description="WD" evidence="3">
    <location>
        <begin position="623"/>
        <end position="666"/>
    </location>
</feature>
<dbReference type="CDD" id="cd14014">
    <property type="entry name" value="STKc_PknB_like"/>
    <property type="match status" value="1"/>
</dbReference>
<dbReference type="SUPFAM" id="SSF56112">
    <property type="entry name" value="Protein kinase-like (PK-like)"/>
    <property type="match status" value="1"/>
</dbReference>
<evidence type="ECO:0000313" key="6">
    <source>
        <dbReference type="EMBL" id="GAA3576503.1"/>
    </source>
</evidence>
<evidence type="ECO:0000313" key="7">
    <source>
        <dbReference type="Proteomes" id="UP001500630"/>
    </source>
</evidence>
<evidence type="ECO:0000256" key="1">
    <source>
        <dbReference type="ARBA" id="ARBA00022574"/>
    </source>
</evidence>
<feature type="domain" description="Protein kinase" evidence="5">
    <location>
        <begin position="18"/>
        <end position="275"/>
    </location>
</feature>
<dbReference type="Gene3D" id="1.10.510.10">
    <property type="entry name" value="Transferase(Phosphotransferase) domain 1"/>
    <property type="match status" value="1"/>
</dbReference>
<feature type="region of interest" description="Disordered" evidence="4">
    <location>
        <begin position="275"/>
        <end position="507"/>
    </location>
</feature>
<dbReference type="PROSITE" id="PS00678">
    <property type="entry name" value="WD_REPEATS_1"/>
    <property type="match status" value="3"/>
</dbReference>
<keyword evidence="1 3" id="KW-0853">WD repeat</keyword>
<evidence type="ECO:0000256" key="2">
    <source>
        <dbReference type="ARBA" id="ARBA00022737"/>
    </source>
</evidence>
<sequence>MPETHPLQPGDPQSLGIYRLLGRLGKGAQGVVYKGESPDGRFVAIKLLNTRLDKPGLDSERFMREVAAARRVAQFCTAQVLGANMDGEQLYIVSELVDGVSLQLVVQREGPRAGGALYRLAVGTVTALTAIHRAGIVHRDFKPSNVLLGTDGPRVIDFGIARALDSAMTISSGVVGTPAYMSPEQISAERVGPASDMFSWALTMVYAATGRPAFGQDSLPAVIYRVMNEEPDVSAIPDPLRPIVQSCLSKRAEDRPTAADALFALLEHQGEAPALDDEGALSTGSQLAAEDSPPPLPGPHGSGTPSDPHGSGSPSGPPGSGTPSGPHGSGTPSGPQGFQTPSGPPGSGGSGWANPDGRPASTSSGWASPSGDPYVPPPAPAVPPPTARPGTSPYVPPQPPAAPYVPRQPHPQTPPPQHQHPQTSAPQPSRPQAPPPRQAPPSQHPQSRPPQGPAGQQPPPYPLSPAPYPPPQGRQRRTPAPPEQGGHSGNDAFFKHTPTEERPAEVKARRRRAAMVAGTLVVALTLAGGVLYAGPTMFGTTPQTDGTLTQATTSTTATSPPTGTQTGSPTGPPTGSPTDAQTGSTTAAPTPTTITGTPAPTPTQDQPLQQTVPALGKQDGKSLKGHTKGVQTLSAVPMGDKTWLVTGGQDGRLRLWDLAKHKSLATLKGHSEEVYAVACMMVGKTPMAVSGGYDGSVRLWNLKTRKGKVLGWHGDAVYSVALTKVKGKYVAVTGDAKGWLRFWDLKKRKATGRSIRAHRKPVNWLTATHLGDRAIAISAGEDETLRMWDLAKRKAYGKTYKGHSRGVYSVAVAKVGGKQVVASGGKDGKIRIWDPKNGKTLGTMSGHKKIIYSLSFGSVNGRPVLLSGSTDGTIRLWDPETRKALGKPVKAHKSGVYAVGIVPLDDGTAIVSAGKDKLVRLWKTKDTAIGS</sequence>
<dbReference type="PRINTS" id="PR00320">
    <property type="entry name" value="GPROTEINBRPT"/>
</dbReference>
<dbReference type="Proteomes" id="UP001500630">
    <property type="component" value="Unassembled WGS sequence"/>
</dbReference>
<gene>
    <name evidence="6" type="ORF">GCM10022419_067130</name>
</gene>
<feature type="region of interest" description="Disordered" evidence="4">
    <location>
        <begin position="543"/>
        <end position="608"/>
    </location>
</feature>
<comment type="caution">
    <text evidence="6">The sequence shown here is derived from an EMBL/GenBank/DDBJ whole genome shotgun (WGS) entry which is preliminary data.</text>
</comment>
<feature type="compositionally biased region" description="Low complexity" evidence="4">
    <location>
        <begin position="302"/>
        <end position="314"/>
    </location>
</feature>
<reference evidence="7" key="1">
    <citation type="journal article" date="2019" name="Int. J. Syst. Evol. Microbiol.">
        <title>The Global Catalogue of Microorganisms (GCM) 10K type strain sequencing project: providing services to taxonomists for standard genome sequencing and annotation.</title>
        <authorList>
            <consortium name="The Broad Institute Genomics Platform"/>
            <consortium name="The Broad Institute Genome Sequencing Center for Infectious Disease"/>
            <person name="Wu L."/>
            <person name="Ma J."/>
        </authorList>
    </citation>
    <scope>NUCLEOTIDE SEQUENCE [LARGE SCALE GENOMIC DNA]</scope>
    <source>
        <strain evidence="7">JCM 17326</strain>
    </source>
</reference>
<organism evidence="6 7">
    <name type="scientific">Nonomuraea rosea</name>
    <dbReference type="NCBI Taxonomy" id="638574"/>
    <lineage>
        <taxon>Bacteria</taxon>
        <taxon>Bacillati</taxon>
        <taxon>Actinomycetota</taxon>
        <taxon>Actinomycetes</taxon>
        <taxon>Streptosporangiales</taxon>
        <taxon>Streptosporangiaceae</taxon>
        <taxon>Nonomuraea</taxon>
    </lineage>
</organism>
<dbReference type="InterPro" id="IPR015943">
    <property type="entry name" value="WD40/YVTN_repeat-like_dom_sf"/>
</dbReference>
<dbReference type="PROSITE" id="PS50011">
    <property type="entry name" value="PROTEIN_KINASE_DOM"/>
    <property type="match status" value="1"/>
</dbReference>
<dbReference type="Pfam" id="PF00400">
    <property type="entry name" value="WD40"/>
    <property type="match status" value="5"/>
</dbReference>
<dbReference type="InterPro" id="IPR019775">
    <property type="entry name" value="WD40_repeat_CS"/>
</dbReference>
<feature type="repeat" description="WD" evidence="3">
    <location>
        <begin position="800"/>
        <end position="843"/>
    </location>
</feature>
<feature type="compositionally biased region" description="Pro residues" evidence="4">
    <location>
        <begin position="428"/>
        <end position="472"/>
    </location>
</feature>
<feature type="compositionally biased region" description="Low complexity" evidence="4">
    <location>
        <begin position="543"/>
        <end position="569"/>
    </location>
</feature>
<evidence type="ECO:0000256" key="3">
    <source>
        <dbReference type="PROSITE-ProRule" id="PRU00221"/>
    </source>
</evidence>
<feature type="compositionally biased region" description="Pro residues" evidence="4">
    <location>
        <begin position="374"/>
        <end position="387"/>
    </location>
</feature>
<dbReference type="SUPFAM" id="SSF50978">
    <property type="entry name" value="WD40 repeat-like"/>
    <property type="match status" value="1"/>
</dbReference>
<dbReference type="InterPro" id="IPR020472">
    <property type="entry name" value="WD40_PAC1"/>
</dbReference>